<reference evidence="6 7" key="1">
    <citation type="submission" date="2015-10" db="EMBL/GenBank/DDBJ databases">
        <title>Genome analyses suggest a sexual origin of heterokaryosis in a supposedly ancient asexual fungus.</title>
        <authorList>
            <person name="Ropars J."/>
            <person name="Sedzielewska K."/>
            <person name="Noel J."/>
            <person name="Charron P."/>
            <person name="Farinelli L."/>
            <person name="Marton T."/>
            <person name="Kruger M."/>
            <person name="Pelin A."/>
            <person name="Brachmann A."/>
            <person name="Corradi N."/>
        </authorList>
    </citation>
    <scope>NUCLEOTIDE SEQUENCE [LARGE SCALE GENOMIC DNA]</scope>
    <source>
        <strain evidence="6 7">A4</strain>
    </source>
</reference>
<dbReference type="PROSITE" id="PS50011">
    <property type="entry name" value="PROTEIN_KINASE_DOM"/>
    <property type="match status" value="1"/>
</dbReference>
<keyword evidence="2" id="KW-0547">Nucleotide-binding</keyword>
<dbReference type="AlphaFoldDB" id="A0A2I1GIZ4"/>
<keyword evidence="4" id="KW-0067">ATP-binding</keyword>
<dbReference type="EMBL" id="LLXI01000466">
    <property type="protein sequence ID" value="PKY46604.1"/>
    <property type="molecule type" value="Genomic_DNA"/>
</dbReference>
<dbReference type="InterPro" id="IPR011009">
    <property type="entry name" value="Kinase-like_dom_sf"/>
</dbReference>
<evidence type="ECO:0000313" key="6">
    <source>
        <dbReference type="EMBL" id="PKY46604.1"/>
    </source>
</evidence>
<keyword evidence="7" id="KW-1185">Reference proteome</keyword>
<organism evidence="6 7">
    <name type="scientific">Rhizophagus irregularis</name>
    <dbReference type="NCBI Taxonomy" id="588596"/>
    <lineage>
        <taxon>Eukaryota</taxon>
        <taxon>Fungi</taxon>
        <taxon>Fungi incertae sedis</taxon>
        <taxon>Mucoromycota</taxon>
        <taxon>Glomeromycotina</taxon>
        <taxon>Glomeromycetes</taxon>
        <taxon>Glomerales</taxon>
        <taxon>Glomeraceae</taxon>
        <taxon>Rhizophagus</taxon>
    </lineage>
</organism>
<sequence>MKIASHRPNIIRFYGVTKLQDKPNHSIVFVHADGGSLENYLKTNADIFKWEIQLRFAKEIADAVSWLYHKKVIHGDINPNNILIRKREIKLADFGCSRLQGDKVSTRRGTYQSNIKRLQT</sequence>
<dbReference type="SUPFAM" id="SSF56112">
    <property type="entry name" value="Protein kinase-like (PK-like)"/>
    <property type="match status" value="1"/>
</dbReference>
<comment type="caution">
    <text evidence="6">The sequence shown here is derived from an EMBL/GenBank/DDBJ whole genome shotgun (WGS) entry which is preliminary data.</text>
</comment>
<protein>
    <submittedName>
        <fullName evidence="6">Kinase-like protein</fullName>
    </submittedName>
</protein>
<dbReference type="GO" id="GO:0005524">
    <property type="term" value="F:ATP binding"/>
    <property type="evidence" value="ECO:0007669"/>
    <property type="project" value="UniProtKB-KW"/>
</dbReference>
<feature type="domain" description="Protein kinase" evidence="5">
    <location>
        <begin position="1"/>
        <end position="120"/>
    </location>
</feature>
<dbReference type="InterPro" id="IPR001245">
    <property type="entry name" value="Ser-Thr/Tyr_kinase_cat_dom"/>
</dbReference>
<dbReference type="GO" id="GO:0004674">
    <property type="term" value="F:protein serine/threonine kinase activity"/>
    <property type="evidence" value="ECO:0007669"/>
    <property type="project" value="TreeGrafter"/>
</dbReference>
<evidence type="ECO:0000259" key="5">
    <source>
        <dbReference type="PROSITE" id="PS50011"/>
    </source>
</evidence>
<keyword evidence="1" id="KW-0808">Transferase</keyword>
<dbReference type="Gene3D" id="1.10.510.10">
    <property type="entry name" value="Transferase(Phosphotransferase) domain 1"/>
    <property type="match status" value="1"/>
</dbReference>
<evidence type="ECO:0000256" key="4">
    <source>
        <dbReference type="ARBA" id="ARBA00022840"/>
    </source>
</evidence>
<dbReference type="Pfam" id="PF07714">
    <property type="entry name" value="PK_Tyr_Ser-Thr"/>
    <property type="match status" value="1"/>
</dbReference>
<dbReference type="Proteomes" id="UP000234323">
    <property type="component" value="Unassembled WGS sequence"/>
</dbReference>
<dbReference type="InterPro" id="IPR051681">
    <property type="entry name" value="Ser/Thr_Kinases-Pseudokinases"/>
</dbReference>
<accession>A0A2I1GIZ4</accession>
<evidence type="ECO:0000256" key="1">
    <source>
        <dbReference type="ARBA" id="ARBA00022679"/>
    </source>
</evidence>
<dbReference type="PANTHER" id="PTHR44329:SF288">
    <property type="entry name" value="MITOGEN-ACTIVATED PROTEIN KINASE KINASE KINASE 20"/>
    <property type="match status" value="1"/>
</dbReference>
<evidence type="ECO:0000256" key="2">
    <source>
        <dbReference type="ARBA" id="ARBA00022741"/>
    </source>
</evidence>
<dbReference type="PANTHER" id="PTHR44329">
    <property type="entry name" value="SERINE/THREONINE-PROTEIN KINASE TNNI3K-RELATED"/>
    <property type="match status" value="1"/>
</dbReference>
<name>A0A2I1GIZ4_9GLOM</name>
<gene>
    <name evidence="6" type="ORF">RhiirA4_520110</name>
</gene>
<evidence type="ECO:0000313" key="7">
    <source>
        <dbReference type="Proteomes" id="UP000234323"/>
    </source>
</evidence>
<keyword evidence="3 6" id="KW-0418">Kinase</keyword>
<evidence type="ECO:0000256" key="3">
    <source>
        <dbReference type="ARBA" id="ARBA00022777"/>
    </source>
</evidence>
<dbReference type="InterPro" id="IPR000719">
    <property type="entry name" value="Prot_kinase_dom"/>
</dbReference>
<proteinExistence type="predicted"/>